<organism evidence="2 3">
    <name type="scientific">Corynebacterium canis</name>
    <dbReference type="NCBI Taxonomy" id="679663"/>
    <lineage>
        <taxon>Bacteria</taxon>
        <taxon>Bacillati</taxon>
        <taxon>Actinomycetota</taxon>
        <taxon>Actinomycetes</taxon>
        <taxon>Mycobacteriales</taxon>
        <taxon>Corynebacteriaceae</taxon>
        <taxon>Corynebacterium</taxon>
    </lineage>
</organism>
<dbReference type="PANTHER" id="PTHR30157:SF0">
    <property type="entry name" value="NADPH-DEPENDENT FERRIC-CHELATE REDUCTASE"/>
    <property type="match status" value="1"/>
</dbReference>
<dbReference type="Pfam" id="PF08021">
    <property type="entry name" value="FAD_binding_9"/>
    <property type="match status" value="1"/>
</dbReference>
<dbReference type="PANTHER" id="PTHR30157">
    <property type="entry name" value="FERRIC REDUCTASE, NADPH-DEPENDENT"/>
    <property type="match status" value="1"/>
</dbReference>
<dbReference type="CDD" id="cd06193">
    <property type="entry name" value="siderophore_interacting"/>
    <property type="match status" value="1"/>
</dbReference>
<dbReference type="InterPro" id="IPR013113">
    <property type="entry name" value="SIP_FAD-bd"/>
</dbReference>
<dbReference type="InterPro" id="IPR039261">
    <property type="entry name" value="FNR_nucleotide-bd"/>
</dbReference>
<sequence length="574" mass="63139">MPKHQRNMQMHPIVVRELEVLRVEDITSGMRRIIFGGPQLRAHDFGPHRIDRLHSTGFDDDVRLIFPDPATGERPRPQLNEHGTVIWDATVKALFRTYTVRWFDESAQELAIDFARHGVGLAENWSQTAQVGDKLWVVGPKACRALPTHRDWLLLVGDETALPAIARGLEELPAGYPVHAVIEVARREHIFELRTDADATITWLVRAEGDEFQKALETLDFPPQPGYAWVAGEAGKLRAARKTLRARGFAKEDSEFTGYWRDNPVTVEEDGSITGGGFSVMEQAHELTEFAPAFLIRAAIKLGVFTAIDDGIIDAPKLAEHLQLDAERLARLLRFLAGESLVTLQDGRVRLTPLGREFADEESFMVRLLVHEVDRRGLSLAHAERVMRTGVPVAEYAATDQAFEEFQSITAQWSAEPMAGALGKLPDDVRILIRGYAAAVYAEEVRAKHGGNAATLDIQVEAPHEAPRTEGANMGILIDPGATCAPAALSSRLAEFAKRVGGGPVYVVTTLAEPGNINDHLFEEDMVRMCSSGGHIPTLAGITEAARRARLRITSNQPIGLGDALLRLDSATRG</sequence>
<name>A0A5C5UIF1_9CORY</name>
<dbReference type="EMBL" id="VOHM01000009">
    <property type="protein sequence ID" value="TWT26501.1"/>
    <property type="molecule type" value="Genomic_DNA"/>
</dbReference>
<dbReference type="Gene3D" id="2.40.30.10">
    <property type="entry name" value="Translation factors"/>
    <property type="match status" value="1"/>
</dbReference>
<evidence type="ECO:0000259" key="1">
    <source>
        <dbReference type="PROSITE" id="PS51384"/>
    </source>
</evidence>
<dbReference type="InterPro" id="IPR017938">
    <property type="entry name" value="Riboflavin_synthase-like_b-brl"/>
</dbReference>
<dbReference type="Pfam" id="PF04954">
    <property type="entry name" value="SIP"/>
    <property type="match status" value="1"/>
</dbReference>
<dbReference type="AlphaFoldDB" id="A0A5C5UIF1"/>
<dbReference type="InterPro" id="IPR017927">
    <property type="entry name" value="FAD-bd_FR_type"/>
</dbReference>
<reference evidence="2 3" key="1">
    <citation type="submission" date="2019-08" db="EMBL/GenBank/DDBJ databases">
        <authorList>
            <person name="Lei W."/>
        </authorList>
    </citation>
    <scope>NUCLEOTIDE SEQUENCE [LARGE SCALE GENOMIC DNA]</scope>
    <source>
        <strain evidence="2 3">CCUG 58627</strain>
    </source>
</reference>
<dbReference type="InterPro" id="IPR007037">
    <property type="entry name" value="SIP_rossman_dom"/>
</dbReference>
<evidence type="ECO:0000313" key="2">
    <source>
        <dbReference type="EMBL" id="TWT26501.1"/>
    </source>
</evidence>
<comment type="caution">
    <text evidence="2">The sequence shown here is derived from an EMBL/GenBank/DDBJ whole genome shotgun (WGS) entry which is preliminary data.</text>
</comment>
<accession>A0A5C5UIF1</accession>
<gene>
    <name evidence="2" type="ORF">FRX94_05425</name>
</gene>
<dbReference type="RefSeq" id="WP_146324116.1">
    <property type="nucleotide sequence ID" value="NZ_BAABLR010000074.1"/>
</dbReference>
<protein>
    <submittedName>
        <fullName evidence="2">Siderophore-interacting protein</fullName>
    </submittedName>
</protein>
<dbReference type="InterPro" id="IPR036390">
    <property type="entry name" value="WH_DNA-bd_sf"/>
</dbReference>
<proteinExistence type="predicted"/>
<dbReference type="Proteomes" id="UP000320791">
    <property type="component" value="Unassembled WGS sequence"/>
</dbReference>
<dbReference type="InterPro" id="IPR036388">
    <property type="entry name" value="WH-like_DNA-bd_sf"/>
</dbReference>
<keyword evidence="3" id="KW-1185">Reference proteome</keyword>
<feature type="domain" description="FAD-binding FR-type" evidence="1">
    <location>
        <begin position="13"/>
        <end position="147"/>
    </location>
</feature>
<dbReference type="InterPro" id="IPR012967">
    <property type="entry name" value="COMT_dimerisation"/>
</dbReference>
<dbReference type="Gene3D" id="3.40.50.80">
    <property type="entry name" value="Nucleotide-binding domain of ferredoxin-NADP reductase (FNR) module"/>
    <property type="match status" value="1"/>
</dbReference>
<dbReference type="PROSITE" id="PS51384">
    <property type="entry name" value="FAD_FR"/>
    <property type="match status" value="1"/>
</dbReference>
<dbReference type="Pfam" id="PF08100">
    <property type="entry name" value="Dimerisation"/>
    <property type="match status" value="1"/>
</dbReference>
<dbReference type="OrthoDB" id="3291337at2"/>
<dbReference type="GO" id="GO:0016491">
    <property type="term" value="F:oxidoreductase activity"/>
    <property type="evidence" value="ECO:0007669"/>
    <property type="project" value="InterPro"/>
</dbReference>
<dbReference type="SUPFAM" id="SSF46785">
    <property type="entry name" value="Winged helix' DNA-binding domain"/>
    <property type="match status" value="1"/>
</dbReference>
<dbReference type="GO" id="GO:0046983">
    <property type="term" value="F:protein dimerization activity"/>
    <property type="evidence" value="ECO:0007669"/>
    <property type="project" value="InterPro"/>
</dbReference>
<dbReference type="SUPFAM" id="SSF63380">
    <property type="entry name" value="Riboflavin synthase domain-like"/>
    <property type="match status" value="1"/>
</dbReference>
<dbReference type="InterPro" id="IPR039374">
    <property type="entry name" value="SIP_fam"/>
</dbReference>
<dbReference type="Gene3D" id="1.10.10.10">
    <property type="entry name" value="Winged helix-like DNA-binding domain superfamily/Winged helix DNA-binding domain"/>
    <property type="match status" value="1"/>
</dbReference>
<evidence type="ECO:0000313" key="3">
    <source>
        <dbReference type="Proteomes" id="UP000320791"/>
    </source>
</evidence>